<feature type="region of interest" description="Disordered" evidence="1">
    <location>
        <begin position="47"/>
        <end position="118"/>
    </location>
</feature>
<evidence type="ECO:0000313" key="3">
    <source>
        <dbReference type="Proteomes" id="UP001497497"/>
    </source>
</evidence>
<evidence type="ECO:0000313" key="2">
    <source>
        <dbReference type="EMBL" id="CAL1538947.1"/>
    </source>
</evidence>
<sequence length="118" mass="13152">MYPITVPGLTQLVLDIKHHIAVCCLFVVLSKLFEMAACKVRKFTRQMTESNDGGKAKCKVQTGSKRPQPRSESACRQKPKRTRTATGTKDTMPKETTDIISKVSQSANEGRKSVKKVR</sequence>
<evidence type="ECO:0000256" key="1">
    <source>
        <dbReference type="SAM" id="MobiDB-lite"/>
    </source>
</evidence>
<protein>
    <submittedName>
        <fullName evidence="2">Uncharacterized protein</fullName>
    </submittedName>
</protein>
<feature type="compositionally biased region" description="Polar residues" evidence="1">
    <location>
        <begin position="98"/>
        <end position="108"/>
    </location>
</feature>
<feature type="non-terminal residue" evidence="2">
    <location>
        <position position="118"/>
    </location>
</feature>
<dbReference type="AlphaFoldDB" id="A0AAV2HZP5"/>
<comment type="caution">
    <text evidence="2">The sequence shown here is derived from an EMBL/GenBank/DDBJ whole genome shotgun (WGS) entry which is preliminary data.</text>
</comment>
<dbReference type="EMBL" id="CAXITT010000319">
    <property type="protein sequence ID" value="CAL1538947.1"/>
    <property type="molecule type" value="Genomic_DNA"/>
</dbReference>
<reference evidence="2 3" key="1">
    <citation type="submission" date="2024-04" db="EMBL/GenBank/DDBJ databases">
        <authorList>
            <consortium name="Genoscope - CEA"/>
            <person name="William W."/>
        </authorList>
    </citation>
    <scope>NUCLEOTIDE SEQUENCE [LARGE SCALE GENOMIC DNA]</scope>
</reference>
<name>A0AAV2HZP5_LYMST</name>
<proteinExistence type="predicted"/>
<dbReference type="Proteomes" id="UP001497497">
    <property type="component" value="Unassembled WGS sequence"/>
</dbReference>
<keyword evidence="3" id="KW-1185">Reference proteome</keyword>
<accession>A0AAV2HZP5</accession>
<gene>
    <name evidence="2" type="ORF">GSLYS_00012768001</name>
</gene>
<organism evidence="2 3">
    <name type="scientific">Lymnaea stagnalis</name>
    <name type="common">Great pond snail</name>
    <name type="synonym">Helix stagnalis</name>
    <dbReference type="NCBI Taxonomy" id="6523"/>
    <lineage>
        <taxon>Eukaryota</taxon>
        <taxon>Metazoa</taxon>
        <taxon>Spiralia</taxon>
        <taxon>Lophotrochozoa</taxon>
        <taxon>Mollusca</taxon>
        <taxon>Gastropoda</taxon>
        <taxon>Heterobranchia</taxon>
        <taxon>Euthyneura</taxon>
        <taxon>Panpulmonata</taxon>
        <taxon>Hygrophila</taxon>
        <taxon>Lymnaeoidea</taxon>
        <taxon>Lymnaeidae</taxon>
        <taxon>Lymnaea</taxon>
    </lineage>
</organism>